<keyword evidence="5 9" id="KW-0812">Transmembrane</keyword>
<keyword evidence="3" id="KW-0813">Transport</keyword>
<feature type="region of interest" description="Disordered" evidence="8">
    <location>
        <begin position="380"/>
        <end position="408"/>
    </location>
</feature>
<evidence type="ECO:0000256" key="6">
    <source>
        <dbReference type="ARBA" id="ARBA00022989"/>
    </source>
</evidence>
<proteinExistence type="inferred from homology"/>
<dbReference type="PANTHER" id="PTHR21716:SF53">
    <property type="entry name" value="PERMEASE PERM-RELATED"/>
    <property type="match status" value="1"/>
</dbReference>
<keyword evidence="4" id="KW-1003">Cell membrane</keyword>
<evidence type="ECO:0000256" key="5">
    <source>
        <dbReference type="ARBA" id="ARBA00022692"/>
    </source>
</evidence>
<sequence>MSDEGFLGGADPYPVRMPYTRSTRRRALDVRPTAPAVPEGLRVATAFSWRLLAVAAALALLVALVVVLRDIVVPFLVALLLCALLVPVSSFLRRHRWPKWAAVLTSLVAVVVAVGALALVVTAQVRYDLPSLERRLHHSLDALEALLDTRPFGITATQVDTWISEGADFLQAHASTILSGFQAAGVGVVHVLEGLFVVVFTTLFVLIDGPRIWAWVVRLFPRRSRARIDVAGRAGWRTLTAFIRVQLVVAVTDALGVTVGALALQIPLAIPIGVVVFLGAFVPVVGAIVAGVVAVVIALVFTGWVPALVMLGIVVLVQQLESHVLHPFLTGSAVKVHPLGVILGVTAGTTVAGVVGAFFAVPFIATVNAMVTAAAAWRPEGSGATAPGQRDDARRRPSITVASSRSRR</sequence>
<feature type="transmembrane region" description="Helical" evidence="9">
    <location>
        <begin position="337"/>
        <end position="361"/>
    </location>
</feature>
<keyword evidence="7 9" id="KW-0472">Membrane</keyword>
<feature type="transmembrane region" description="Helical" evidence="9">
    <location>
        <begin position="241"/>
        <end position="262"/>
    </location>
</feature>
<reference evidence="10" key="1">
    <citation type="submission" date="2021-05" db="EMBL/GenBank/DDBJ databases">
        <title>Novel Bacillus species.</title>
        <authorList>
            <person name="Liu G."/>
        </authorList>
    </citation>
    <scope>NUCLEOTIDE SEQUENCE</scope>
    <source>
        <strain evidence="10">FJAT-50051</strain>
    </source>
</reference>
<evidence type="ECO:0000256" key="8">
    <source>
        <dbReference type="SAM" id="MobiDB-lite"/>
    </source>
</evidence>
<feature type="transmembrane region" description="Helical" evidence="9">
    <location>
        <begin position="47"/>
        <end position="65"/>
    </location>
</feature>
<dbReference type="GO" id="GO:0055085">
    <property type="term" value="P:transmembrane transport"/>
    <property type="evidence" value="ECO:0007669"/>
    <property type="project" value="TreeGrafter"/>
</dbReference>
<comment type="caution">
    <text evidence="10">The sequence shown here is derived from an EMBL/GenBank/DDBJ whole genome shotgun (WGS) entry which is preliminary data.</text>
</comment>
<dbReference type="EMBL" id="JAGYPE010000002">
    <property type="protein sequence ID" value="MBS4182634.1"/>
    <property type="molecule type" value="Genomic_DNA"/>
</dbReference>
<comment type="subcellular location">
    <subcellularLocation>
        <location evidence="1">Cell membrane</location>
        <topology evidence="1">Multi-pass membrane protein</topology>
    </subcellularLocation>
</comment>
<dbReference type="Pfam" id="PF01594">
    <property type="entry name" value="AI-2E_transport"/>
    <property type="match status" value="1"/>
</dbReference>
<name>A0A942Y9W1_9BACI</name>
<feature type="transmembrane region" description="Helical" evidence="9">
    <location>
        <begin position="71"/>
        <end position="88"/>
    </location>
</feature>
<evidence type="ECO:0000313" key="10">
    <source>
        <dbReference type="EMBL" id="MBS4182634.1"/>
    </source>
</evidence>
<evidence type="ECO:0000256" key="4">
    <source>
        <dbReference type="ARBA" id="ARBA00022475"/>
    </source>
</evidence>
<dbReference type="AlphaFoldDB" id="A0A942Y9W1"/>
<comment type="similarity">
    <text evidence="2">Belongs to the autoinducer-2 exporter (AI-2E) (TC 2.A.86) family.</text>
</comment>
<evidence type="ECO:0000256" key="2">
    <source>
        <dbReference type="ARBA" id="ARBA00009773"/>
    </source>
</evidence>
<feature type="transmembrane region" description="Helical" evidence="9">
    <location>
        <begin position="195"/>
        <end position="220"/>
    </location>
</feature>
<evidence type="ECO:0000256" key="7">
    <source>
        <dbReference type="ARBA" id="ARBA00023136"/>
    </source>
</evidence>
<evidence type="ECO:0000256" key="1">
    <source>
        <dbReference type="ARBA" id="ARBA00004651"/>
    </source>
</evidence>
<feature type="transmembrane region" description="Helical" evidence="9">
    <location>
        <begin position="100"/>
        <end position="125"/>
    </location>
</feature>
<protein>
    <submittedName>
        <fullName evidence="10">AI-2E family transporter</fullName>
    </submittedName>
</protein>
<feature type="transmembrane region" description="Helical" evidence="9">
    <location>
        <begin position="296"/>
        <end position="317"/>
    </location>
</feature>
<keyword evidence="6 9" id="KW-1133">Transmembrane helix</keyword>
<dbReference type="PANTHER" id="PTHR21716">
    <property type="entry name" value="TRANSMEMBRANE PROTEIN"/>
    <property type="match status" value="1"/>
</dbReference>
<dbReference type="GO" id="GO:0005886">
    <property type="term" value="C:plasma membrane"/>
    <property type="evidence" value="ECO:0007669"/>
    <property type="project" value="UniProtKB-SubCell"/>
</dbReference>
<organism evidence="10">
    <name type="scientific">Neobacillus citreus</name>
    <dbReference type="NCBI Taxonomy" id="2833578"/>
    <lineage>
        <taxon>Bacteria</taxon>
        <taxon>Bacillati</taxon>
        <taxon>Bacillota</taxon>
        <taxon>Bacilli</taxon>
        <taxon>Bacillales</taxon>
        <taxon>Bacillaceae</taxon>
        <taxon>Neobacillus</taxon>
    </lineage>
</organism>
<feature type="transmembrane region" description="Helical" evidence="9">
    <location>
        <begin position="268"/>
        <end position="289"/>
    </location>
</feature>
<evidence type="ECO:0000256" key="3">
    <source>
        <dbReference type="ARBA" id="ARBA00022448"/>
    </source>
</evidence>
<dbReference type="InterPro" id="IPR002549">
    <property type="entry name" value="AI-2E-like"/>
</dbReference>
<gene>
    <name evidence="10" type="ORF">KHB02_14640</name>
</gene>
<evidence type="ECO:0000256" key="9">
    <source>
        <dbReference type="SAM" id="Phobius"/>
    </source>
</evidence>
<accession>A0A942Y9W1</accession>